<sequence>MGLSSLGHTTRPPPSSPHLAEIPATLSQTAWTRIRELWLEYLDQERLQYDEREVLSLWEKVQSEPTFLQTQNLGFTDYTSLSNGMNLSDSISKTFPPMHCCISRQRIMSNLEKHTVPLPAPELQELQAPVAEVPPSCLTDSKASAKLVQQDLGVLQDQARVAVAREAQQVAMEQELLEGLPLLFKNRPEQVNMALECKGKGGQPCQGAANITVTVFIQGNAKECGRVLKTILEQRLLCPLISPFFTPNAAPDQFVFLYQDVVTSLHLDTADVIFMLLTKVCSHT</sequence>
<dbReference type="InterPro" id="IPR059030">
    <property type="entry name" value="TPR_Epg5_mid"/>
</dbReference>
<name>A0ABV0N1D7_9TELE</name>
<dbReference type="Proteomes" id="UP001476798">
    <property type="component" value="Unassembled WGS sequence"/>
</dbReference>
<protein>
    <recommendedName>
        <fullName evidence="2">Epg5-like central TPR repeats domain-containing protein</fullName>
    </recommendedName>
</protein>
<dbReference type="PANTHER" id="PTHR31139">
    <property type="entry name" value="ECTOPIC P GRANULES PROTEIN 5 HOMOLOG"/>
    <property type="match status" value="1"/>
</dbReference>
<dbReference type="EMBL" id="JAHRIO010021016">
    <property type="protein sequence ID" value="MEQ2165204.1"/>
    <property type="molecule type" value="Genomic_DNA"/>
</dbReference>
<evidence type="ECO:0000313" key="3">
    <source>
        <dbReference type="EMBL" id="MEQ2165204.1"/>
    </source>
</evidence>
<feature type="domain" description="Epg5-like central TPR repeats" evidence="2">
    <location>
        <begin position="220"/>
        <end position="279"/>
    </location>
</feature>
<dbReference type="Pfam" id="PF26103">
    <property type="entry name" value="TPR_Epg5"/>
    <property type="match status" value="1"/>
</dbReference>
<organism evidence="3 4">
    <name type="scientific">Goodea atripinnis</name>
    <dbReference type="NCBI Taxonomy" id="208336"/>
    <lineage>
        <taxon>Eukaryota</taxon>
        <taxon>Metazoa</taxon>
        <taxon>Chordata</taxon>
        <taxon>Craniata</taxon>
        <taxon>Vertebrata</taxon>
        <taxon>Euteleostomi</taxon>
        <taxon>Actinopterygii</taxon>
        <taxon>Neopterygii</taxon>
        <taxon>Teleostei</taxon>
        <taxon>Neoteleostei</taxon>
        <taxon>Acanthomorphata</taxon>
        <taxon>Ovalentaria</taxon>
        <taxon>Atherinomorphae</taxon>
        <taxon>Cyprinodontiformes</taxon>
        <taxon>Goodeidae</taxon>
        <taxon>Goodea</taxon>
    </lineage>
</organism>
<proteinExistence type="predicted"/>
<dbReference type="InterPro" id="IPR051436">
    <property type="entry name" value="Autophagy-related_EPG5"/>
</dbReference>
<evidence type="ECO:0000259" key="2">
    <source>
        <dbReference type="Pfam" id="PF26103"/>
    </source>
</evidence>
<gene>
    <name evidence="3" type="ORF">GOODEAATRI_014490</name>
</gene>
<feature type="region of interest" description="Disordered" evidence="1">
    <location>
        <begin position="1"/>
        <end position="20"/>
    </location>
</feature>
<dbReference type="PANTHER" id="PTHR31139:SF4">
    <property type="entry name" value="ECTOPIC P GRANULES PROTEIN 5 HOMOLOG"/>
    <property type="match status" value="1"/>
</dbReference>
<accession>A0ABV0N1D7</accession>
<evidence type="ECO:0000313" key="4">
    <source>
        <dbReference type="Proteomes" id="UP001476798"/>
    </source>
</evidence>
<reference evidence="3 4" key="1">
    <citation type="submission" date="2021-06" db="EMBL/GenBank/DDBJ databases">
        <authorList>
            <person name="Palmer J.M."/>
        </authorList>
    </citation>
    <scope>NUCLEOTIDE SEQUENCE [LARGE SCALE GENOMIC DNA]</scope>
    <source>
        <strain evidence="3 4">GA_2019</strain>
        <tissue evidence="3">Muscle</tissue>
    </source>
</reference>
<evidence type="ECO:0000256" key="1">
    <source>
        <dbReference type="SAM" id="MobiDB-lite"/>
    </source>
</evidence>
<comment type="caution">
    <text evidence="3">The sequence shown here is derived from an EMBL/GenBank/DDBJ whole genome shotgun (WGS) entry which is preliminary data.</text>
</comment>
<keyword evidence="4" id="KW-1185">Reference proteome</keyword>